<dbReference type="InterPro" id="IPR007569">
    <property type="entry name" value="DUF559"/>
</dbReference>
<evidence type="ECO:0000313" key="3">
    <source>
        <dbReference type="Proteomes" id="UP001430065"/>
    </source>
</evidence>
<accession>A0ABS2JU72</accession>
<evidence type="ECO:0000259" key="1">
    <source>
        <dbReference type="Pfam" id="PF04480"/>
    </source>
</evidence>
<feature type="domain" description="DUF559" evidence="1">
    <location>
        <begin position="7"/>
        <end position="110"/>
    </location>
</feature>
<dbReference type="SUPFAM" id="SSF52980">
    <property type="entry name" value="Restriction endonuclease-like"/>
    <property type="match status" value="1"/>
</dbReference>
<dbReference type="InterPro" id="IPR011335">
    <property type="entry name" value="Restrct_endonuc-II-like"/>
</dbReference>
<reference evidence="2 3" key="1">
    <citation type="submission" date="2020-10" db="EMBL/GenBank/DDBJ databases">
        <title>Phylogeny of dyella-like bacteria.</title>
        <authorList>
            <person name="Fu J."/>
        </authorList>
    </citation>
    <scope>NUCLEOTIDE SEQUENCE [LARGE SCALE GENOMIC DNA]</scope>
    <source>
        <strain evidence="2 3">THG-B117</strain>
    </source>
</reference>
<dbReference type="Proteomes" id="UP001430065">
    <property type="component" value="Unassembled WGS sequence"/>
</dbReference>
<keyword evidence="2" id="KW-0255">Endonuclease</keyword>
<name>A0ABS2JU72_9GAMM</name>
<dbReference type="Pfam" id="PF04480">
    <property type="entry name" value="DUF559"/>
    <property type="match status" value="1"/>
</dbReference>
<dbReference type="PANTHER" id="PTHR38590">
    <property type="entry name" value="BLL0828 PROTEIN"/>
    <property type="match status" value="1"/>
</dbReference>
<keyword evidence="2" id="KW-0540">Nuclease</keyword>
<dbReference type="PANTHER" id="PTHR38590:SF1">
    <property type="entry name" value="BLL0828 PROTEIN"/>
    <property type="match status" value="1"/>
</dbReference>
<evidence type="ECO:0000313" key="2">
    <source>
        <dbReference type="EMBL" id="MBM7122542.1"/>
    </source>
</evidence>
<keyword evidence="2" id="KW-0378">Hydrolase</keyword>
<sequence length="126" mass="14603">MKRLNVDRARSLRTVHTDAEQGLWYHLRSRDLQGWKFRRQHEIGRYIADFVCPYAGLIVELDGGQHGEQVIYDELRTLELEAMGYRVLRFWNNDVLKNIEGVLEVLVEALARPAPHPNPLPAGARE</sequence>
<gene>
    <name evidence="2" type="ORF">ISP20_15350</name>
</gene>
<organism evidence="2 3">
    <name type="scientific">Dyella kyungheensis</name>
    <dbReference type="NCBI Taxonomy" id="1242174"/>
    <lineage>
        <taxon>Bacteria</taxon>
        <taxon>Pseudomonadati</taxon>
        <taxon>Pseudomonadota</taxon>
        <taxon>Gammaproteobacteria</taxon>
        <taxon>Lysobacterales</taxon>
        <taxon>Rhodanobacteraceae</taxon>
        <taxon>Dyella</taxon>
    </lineage>
</organism>
<dbReference type="CDD" id="cd01038">
    <property type="entry name" value="Endonuclease_DUF559"/>
    <property type="match status" value="1"/>
</dbReference>
<dbReference type="Gene3D" id="3.40.960.10">
    <property type="entry name" value="VSR Endonuclease"/>
    <property type="match status" value="1"/>
</dbReference>
<dbReference type="InterPro" id="IPR047216">
    <property type="entry name" value="Endonuclease_DUF559_bact"/>
</dbReference>
<proteinExistence type="predicted"/>
<dbReference type="RefSeq" id="WP_204636994.1">
    <property type="nucleotide sequence ID" value="NZ_JADIKC010000007.1"/>
</dbReference>
<comment type="caution">
    <text evidence="2">The sequence shown here is derived from an EMBL/GenBank/DDBJ whole genome shotgun (WGS) entry which is preliminary data.</text>
</comment>
<keyword evidence="3" id="KW-1185">Reference proteome</keyword>
<protein>
    <submittedName>
        <fullName evidence="2">Endonuclease domain-containing protein</fullName>
    </submittedName>
</protein>
<dbReference type="EMBL" id="JADIKC010000007">
    <property type="protein sequence ID" value="MBM7122542.1"/>
    <property type="molecule type" value="Genomic_DNA"/>
</dbReference>
<dbReference type="GO" id="GO:0004519">
    <property type="term" value="F:endonuclease activity"/>
    <property type="evidence" value="ECO:0007669"/>
    <property type="project" value="UniProtKB-KW"/>
</dbReference>